<dbReference type="InterPro" id="IPR036093">
    <property type="entry name" value="NAC_dom_sf"/>
</dbReference>
<dbReference type="SUPFAM" id="SSF101941">
    <property type="entry name" value="NAC domain"/>
    <property type="match status" value="1"/>
</dbReference>
<keyword evidence="8" id="KW-1185">Reference proteome</keyword>
<dbReference type="Proteomes" id="UP000236161">
    <property type="component" value="Unassembled WGS sequence"/>
</dbReference>
<dbReference type="Pfam" id="PF02365">
    <property type="entry name" value="NAM"/>
    <property type="match status" value="1"/>
</dbReference>
<proteinExistence type="predicted"/>
<dbReference type="AlphaFoldDB" id="A0A2I0BG84"/>
<reference evidence="7 8" key="1">
    <citation type="journal article" date="2017" name="Nature">
        <title>The Apostasia genome and the evolution of orchids.</title>
        <authorList>
            <person name="Zhang G.Q."/>
            <person name="Liu K.W."/>
            <person name="Li Z."/>
            <person name="Lohaus R."/>
            <person name="Hsiao Y.Y."/>
            <person name="Niu S.C."/>
            <person name="Wang J.Y."/>
            <person name="Lin Y.C."/>
            <person name="Xu Q."/>
            <person name="Chen L.J."/>
            <person name="Yoshida K."/>
            <person name="Fujiwara S."/>
            <person name="Wang Z.W."/>
            <person name="Zhang Y.Q."/>
            <person name="Mitsuda N."/>
            <person name="Wang M."/>
            <person name="Liu G.H."/>
            <person name="Pecoraro L."/>
            <person name="Huang H.X."/>
            <person name="Xiao X.J."/>
            <person name="Lin M."/>
            <person name="Wu X.Y."/>
            <person name="Wu W.L."/>
            <person name="Chen Y.Y."/>
            <person name="Chang S.B."/>
            <person name="Sakamoto S."/>
            <person name="Ohme-Takagi M."/>
            <person name="Yagi M."/>
            <person name="Zeng S.J."/>
            <person name="Shen C.Y."/>
            <person name="Yeh C.M."/>
            <person name="Luo Y.B."/>
            <person name="Tsai W.C."/>
            <person name="Van de Peer Y."/>
            <person name="Liu Z.J."/>
        </authorList>
    </citation>
    <scope>NUCLEOTIDE SEQUENCE [LARGE SCALE GENOMIC DNA]</scope>
    <source>
        <strain evidence="8">cv. Shenzhen</strain>
        <tissue evidence="7">Stem</tissue>
    </source>
</reference>
<evidence type="ECO:0000256" key="3">
    <source>
        <dbReference type="ARBA" id="ARBA00023163"/>
    </source>
</evidence>
<dbReference type="GO" id="GO:0006355">
    <property type="term" value="P:regulation of DNA-templated transcription"/>
    <property type="evidence" value="ECO:0007669"/>
    <property type="project" value="InterPro"/>
</dbReference>
<evidence type="ECO:0000256" key="1">
    <source>
        <dbReference type="ARBA" id="ARBA00023015"/>
    </source>
</evidence>
<dbReference type="PANTHER" id="PTHR31744:SF220">
    <property type="entry name" value="LOW QUALITY PROTEIN: NAC DOMAIN-CONTAINING PROTEIN 90-LIKE"/>
    <property type="match status" value="1"/>
</dbReference>
<dbReference type="OrthoDB" id="622307at2759"/>
<keyword evidence="2" id="KW-0238">DNA-binding</keyword>
<dbReference type="PROSITE" id="PS51005">
    <property type="entry name" value="NAC"/>
    <property type="match status" value="1"/>
</dbReference>
<evidence type="ECO:0000259" key="6">
    <source>
        <dbReference type="PROSITE" id="PS51005"/>
    </source>
</evidence>
<dbReference type="Gene3D" id="2.170.150.80">
    <property type="entry name" value="NAC domain"/>
    <property type="match status" value="1"/>
</dbReference>
<sequence length="188" mass="21110">MERAIPVVDFFSHEPWQLPQLSGELCVQGSDQCFFFAPQQEREAQGGRAKRTTAAGYWKATGSPTIVFDGTRRVGVRKTMVFYEGRAPMGKKTNWVMNEYRLFEDTAGFSAGDHATDSFLICRLKMQIRAEFSLCRLYVRSSSLRSFDRRPPPEAGEAGTSRRQEAAPPAASGKRRRSPTESFGQSRA</sequence>
<keyword evidence="3" id="KW-0804">Transcription</keyword>
<evidence type="ECO:0000256" key="4">
    <source>
        <dbReference type="ARBA" id="ARBA00023242"/>
    </source>
</evidence>
<evidence type="ECO:0000256" key="5">
    <source>
        <dbReference type="SAM" id="MobiDB-lite"/>
    </source>
</evidence>
<name>A0A2I0BG84_9ASPA</name>
<dbReference type="InterPro" id="IPR003441">
    <property type="entry name" value="NAC-dom"/>
</dbReference>
<gene>
    <name evidence="7" type="primary">NAC090</name>
    <name evidence="7" type="ORF">AXF42_Ash003479</name>
</gene>
<feature type="domain" description="NAC" evidence="6">
    <location>
        <begin position="1"/>
        <end position="127"/>
    </location>
</feature>
<evidence type="ECO:0000313" key="8">
    <source>
        <dbReference type="Proteomes" id="UP000236161"/>
    </source>
</evidence>
<evidence type="ECO:0000256" key="2">
    <source>
        <dbReference type="ARBA" id="ARBA00023125"/>
    </source>
</evidence>
<dbReference type="STRING" id="1088818.A0A2I0BG84"/>
<evidence type="ECO:0000313" key="7">
    <source>
        <dbReference type="EMBL" id="PKA66823.1"/>
    </source>
</evidence>
<dbReference type="PANTHER" id="PTHR31744">
    <property type="entry name" value="PROTEIN CUP-SHAPED COTYLEDON 2-RELATED"/>
    <property type="match status" value="1"/>
</dbReference>
<feature type="region of interest" description="Disordered" evidence="5">
    <location>
        <begin position="146"/>
        <end position="188"/>
    </location>
</feature>
<dbReference type="EMBL" id="KZ451885">
    <property type="protein sequence ID" value="PKA66823.1"/>
    <property type="molecule type" value="Genomic_DNA"/>
</dbReference>
<accession>A0A2I0BG84</accession>
<keyword evidence="1" id="KW-0805">Transcription regulation</keyword>
<organism evidence="7 8">
    <name type="scientific">Apostasia shenzhenica</name>
    <dbReference type="NCBI Taxonomy" id="1088818"/>
    <lineage>
        <taxon>Eukaryota</taxon>
        <taxon>Viridiplantae</taxon>
        <taxon>Streptophyta</taxon>
        <taxon>Embryophyta</taxon>
        <taxon>Tracheophyta</taxon>
        <taxon>Spermatophyta</taxon>
        <taxon>Magnoliopsida</taxon>
        <taxon>Liliopsida</taxon>
        <taxon>Asparagales</taxon>
        <taxon>Orchidaceae</taxon>
        <taxon>Apostasioideae</taxon>
        <taxon>Apostasia</taxon>
    </lineage>
</organism>
<keyword evidence="4" id="KW-0539">Nucleus</keyword>
<dbReference type="GO" id="GO:0003677">
    <property type="term" value="F:DNA binding"/>
    <property type="evidence" value="ECO:0007669"/>
    <property type="project" value="UniProtKB-KW"/>
</dbReference>
<protein>
    <submittedName>
        <fullName evidence="7">NAC domain-containing protein 90</fullName>
    </submittedName>
</protein>